<protein>
    <submittedName>
        <fullName evidence="9">Coenzyme B12-dependent mutase</fullName>
    </submittedName>
</protein>
<dbReference type="NCBIfam" id="TIGR00641">
    <property type="entry name" value="acid_CoA_mut_N"/>
    <property type="match status" value="1"/>
</dbReference>
<dbReference type="InterPro" id="IPR006099">
    <property type="entry name" value="MeMalonylCoA_mutase_a/b_cat"/>
</dbReference>
<dbReference type="PROSITE" id="PS51332">
    <property type="entry name" value="B12_BINDING"/>
    <property type="match status" value="1"/>
</dbReference>
<evidence type="ECO:0000256" key="7">
    <source>
        <dbReference type="ARBA" id="ARBA00023285"/>
    </source>
</evidence>
<dbReference type="InterPro" id="IPR016176">
    <property type="entry name" value="Cbl-dep_enz_cat"/>
</dbReference>
<keyword evidence="5" id="KW-0479">Metal-binding</keyword>
<dbReference type="GO" id="GO:0031419">
    <property type="term" value="F:cobalamin binding"/>
    <property type="evidence" value="ECO:0007669"/>
    <property type="project" value="UniProtKB-KW"/>
</dbReference>
<dbReference type="Pfam" id="PF01642">
    <property type="entry name" value="MM_CoA_mutase"/>
    <property type="match status" value="1"/>
</dbReference>
<dbReference type="SUPFAM" id="SSF52242">
    <property type="entry name" value="Cobalamin (vitamin B12)-binding domain"/>
    <property type="match status" value="1"/>
</dbReference>
<dbReference type="Gene3D" id="3.40.50.280">
    <property type="entry name" value="Cobalamin-binding domain"/>
    <property type="match status" value="1"/>
</dbReference>
<gene>
    <name evidence="9" type="primary">meaA</name>
</gene>
<dbReference type="GO" id="GO:0046872">
    <property type="term" value="F:metal ion binding"/>
    <property type="evidence" value="ECO:0007669"/>
    <property type="project" value="UniProtKB-KW"/>
</dbReference>
<comment type="subunit">
    <text evidence="3">Heterodimer of an alpha and a beta chain.</text>
</comment>
<organism evidence="9">
    <name type="scientific">Streptomyces collinus</name>
    <dbReference type="NCBI Taxonomy" id="42684"/>
    <lineage>
        <taxon>Bacteria</taxon>
        <taxon>Bacillati</taxon>
        <taxon>Actinomycetota</taxon>
        <taxon>Actinomycetes</taxon>
        <taxon>Kitasatosporales</taxon>
        <taxon>Streptomycetaceae</taxon>
        <taxon>Streptomyces</taxon>
    </lineage>
</organism>
<evidence type="ECO:0000256" key="5">
    <source>
        <dbReference type="ARBA" id="ARBA00022723"/>
    </source>
</evidence>
<keyword evidence="4" id="KW-0846">Cobalamin</keyword>
<evidence type="ECO:0000256" key="2">
    <source>
        <dbReference type="ARBA" id="ARBA00008465"/>
    </source>
</evidence>
<dbReference type="InterPro" id="IPR036724">
    <property type="entry name" value="Cobalamin-bd_sf"/>
</dbReference>
<dbReference type="CDD" id="cd02071">
    <property type="entry name" value="MM_CoA_mut_B12_BD"/>
    <property type="match status" value="1"/>
</dbReference>
<dbReference type="InterPro" id="IPR006159">
    <property type="entry name" value="Acid_CoA_mut_C"/>
</dbReference>
<dbReference type="GO" id="GO:0004494">
    <property type="term" value="F:methylmalonyl-CoA mutase activity"/>
    <property type="evidence" value="ECO:0007669"/>
    <property type="project" value="UniProtKB-EC"/>
</dbReference>
<dbReference type="EMBL" id="AF008569">
    <property type="protein sequence ID" value="AAC45598.1"/>
    <property type="molecule type" value="Genomic_DNA"/>
</dbReference>
<evidence type="ECO:0000256" key="6">
    <source>
        <dbReference type="ARBA" id="ARBA00023235"/>
    </source>
</evidence>
<dbReference type="Pfam" id="PF02310">
    <property type="entry name" value="B12-binding"/>
    <property type="match status" value="1"/>
</dbReference>
<proteinExistence type="inferred from homology"/>
<keyword evidence="6" id="KW-0413">Isomerase</keyword>
<evidence type="ECO:0000256" key="4">
    <source>
        <dbReference type="ARBA" id="ARBA00022628"/>
    </source>
</evidence>
<comment type="similarity">
    <text evidence="2">Belongs to the methylmalonyl-CoA mutase family.</text>
</comment>
<dbReference type="PANTHER" id="PTHR48101">
    <property type="entry name" value="METHYLMALONYL-COA MUTASE, MITOCHONDRIAL-RELATED"/>
    <property type="match status" value="1"/>
</dbReference>
<keyword evidence="7" id="KW-0170">Cobalt</keyword>
<dbReference type="NCBIfam" id="TIGR00640">
    <property type="entry name" value="acid_CoA_mut_C"/>
    <property type="match status" value="1"/>
</dbReference>
<dbReference type="InterPro" id="IPR006158">
    <property type="entry name" value="Cobalamin-bd"/>
</dbReference>
<comment type="cofactor">
    <cofactor evidence="1">
        <name>adenosylcob(III)alamin</name>
        <dbReference type="ChEBI" id="CHEBI:18408"/>
    </cofactor>
</comment>
<name>O33614_STRCU</name>
<dbReference type="SUPFAM" id="SSF51703">
    <property type="entry name" value="Cobalamin (vitamin B12)-dependent enzymes"/>
    <property type="match status" value="1"/>
</dbReference>
<evidence type="ECO:0000256" key="3">
    <source>
        <dbReference type="ARBA" id="ARBA00011870"/>
    </source>
</evidence>
<dbReference type="PANTHER" id="PTHR48101:SF3">
    <property type="entry name" value="COENZYME B12-DEPENDENT MUTASE"/>
    <property type="match status" value="1"/>
</dbReference>
<dbReference type="InterPro" id="IPR006098">
    <property type="entry name" value="MMCoA_mutase_a_cat"/>
</dbReference>
<evidence type="ECO:0000313" key="9">
    <source>
        <dbReference type="EMBL" id="AAC45598.1"/>
    </source>
</evidence>
<evidence type="ECO:0000256" key="1">
    <source>
        <dbReference type="ARBA" id="ARBA00001922"/>
    </source>
</evidence>
<sequence length="674" mass="73802">MTERQKDRPWLMRTYAGHSTAAVSNELYRRNLAKGQTGLSVAFDLPTQTGYDPDHILARGEVGRVGVPVAHLGDMCRLFQDIPLEQMNTSMTINATAMWLLALYQVVAEEQGADITKLQGTTQNDIVKEYLSRGTHVFPPGPSLRLTTDMIAYTCSHIPKWNPINICSYHLQEAGATPVQEIAYAMSTAIAVLDAVRDSGQVPQERMGDVVARISFFVNAGVRFIEEMCKMRAFGRIWDKVTRERYGIENPKQRRFRYGVQVTSLGLTEAQPENNVQRIVLEMLAVTLSKDARARAVQLPAWNEALGLPRPWDQQWSLRIQQVLAYESDLLEYEDIFEGSKVIEAKVDQLVTDVLAEMDRIQEMGGAMAAVESGYLKSQLVASHAERRARIESGQEKIVGVNVFEGTEPNPLTADLDTAIQTVDPAVENRVVESLRHWRDTPYQPPFNHPRPCKALERLKEAAKGTDNLMEATLECARAGVTTGEWAGALREVFGEYRAPTGVSSAPVAVAAEAGSALAEVRAKVDATARELGVGKLRFLVGKPGLDGHSNGAEQIAVRARDAGFEVVYQGIRLTPEQIVDAALAEDVTVGLSILSGSHARLVPDVLQRLRVAGATDIPVIAGGIIPNGDAEQLKEAGVAAVFTPKDFDITGIIGRIVDEIRKANKLDPLEVPA</sequence>
<dbReference type="AlphaFoldDB" id="O33614"/>
<evidence type="ECO:0000259" key="8">
    <source>
        <dbReference type="PROSITE" id="PS51332"/>
    </source>
</evidence>
<dbReference type="Gene3D" id="3.20.20.240">
    <property type="entry name" value="Methylmalonyl-CoA mutase"/>
    <property type="match status" value="1"/>
</dbReference>
<feature type="domain" description="B12-binding" evidence="8">
    <location>
        <begin position="536"/>
        <end position="664"/>
    </location>
</feature>
<reference evidence="9" key="1">
    <citation type="journal article" date="1997" name="J. Bacteriol.">
        <title>A novel alternate anaplerotic pathway to the glyoxylate cycle in streptomycetes.</title>
        <authorList>
            <person name="Han L."/>
            <person name="Reynolds K.A."/>
        </authorList>
    </citation>
    <scope>NUCLEOTIDE SEQUENCE</scope>
</reference>
<accession>O33614</accession>